<dbReference type="AlphaFoldDB" id="A0A8B7AP74"/>
<feature type="domain" description="Ribonuclease A-domain" evidence="3">
    <location>
        <begin position="84"/>
        <end position="185"/>
    </location>
</feature>
<dbReference type="PANTHER" id="PTHR11437:SF22">
    <property type="entry name" value="RIBONUCLEASE 11-RELATED"/>
    <property type="match status" value="1"/>
</dbReference>
<dbReference type="GO" id="GO:0003676">
    <property type="term" value="F:nucleic acid binding"/>
    <property type="evidence" value="ECO:0007669"/>
    <property type="project" value="InterPro"/>
</dbReference>
<gene>
    <name evidence="5" type="primary">RNASE11</name>
</gene>
<dbReference type="CTD" id="122651"/>
<comment type="similarity">
    <text evidence="1">Belongs to the pancreatic ribonuclease family.</text>
</comment>
<dbReference type="RefSeq" id="XP_007949317.1">
    <property type="nucleotide sequence ID" value="XM_007951126.1"/>
</dbReference>
<name>A0A8B7AP74_ORYAF</name>
<feature type="signal peptide" evidence="2">
    <location>
        <begin position="1"/>
        <end position="20"/>
    </location>
</feature>
<feature type="chain" id="PRO_5034504752" evidence="2">
    <location>
        <begin position="21"/>
        <end position="199"/>
    </location>
</feature>
<dbReference type="PANTHER" id="PTHR11437">
    <property type="entry name" value="RIBONUCLEASE"/>
    <property type="match status" value="1"/>
</dbReference>
<dbReference type="GeneID" id="103205736"/>
<dbReference type="OrthoDB" id="9619113at2759"/>
<evidence type="ECO:0000256" key="2">
    <source>
        <dbReference type="SAM" id="SignalP"/>
    </source>
</evidence>
<dbReference type="InterPro" id="IPR001427">
    <property type="entry name" value="RNaseA"/>
</dbReference>
<dbReference type="InterPro" id="IPR023412">
    <property type="entry name" value="RNaseA_domain"/>
</dbReference>
<evidence type="ECO:0000256" key="1">
    <source>
        <dbReference type="ARBA" id="ARBA00005600"/>
    </source>
</evidence>
<dbReference type="InterPro" id="IPR036816">
    <property type="entry name" value="RNaseA-like_dom_sf"/>
</dbReference>
<accession>A0A8B7AP74</accession>
<organism evidence="4 5">
    <name type="scientific">Orycteropus afer afer</name>
    <dbReference type="NCBI Taxonomy" id="1230840"/>
    <lineage>
        <taxon>Eukaryota</taxon>
        <taxon>Metazoa</taxon>
        <taxon>Chordata</taxon>
        <taxon>Craniata</taxon>
        <taxon>Vertebrata</taxon>
        <taxon>Euteleostomi</taxon>
        <taxon>Mammalia</taxon>
        <taxon>Eutheria</taxon>
        <taxon>Afrotheria</taxon>
        <taxon>Tubulidentata</taxon>
        <taxon>Orycteropodidae</taxon>
        <taxon>Orycteropus</taxon>
    </lineage>
</organism>
<dbReference type="Pfam" id="PF00074">
    <property type="entry name" value="RnaseA"/>
    <property type="match status" value="1"/>
</dbReference>
<dbReference type="GO" id="GO:0050830">
    <property type="term" value="P:defense response to Gram-positive bacterium"/>
    <property type="evidence" value="ECO:0007669"/>
    <property type="project" value="TreeGrafter"/>
</dbReference>
<keyword evidence="2" id="KW-0732">Signal</keyword>
<evidence type="ECO:0000313" key="4">
    <source>
        <dbReference type="Proteomes" id="UP000694850"/>
    </source>
</evidence>
<evidence type="ECO:0000259" key="3">
    <source>
        <dbReference type="Pfam" id="PF00074"/>
    </source>
</evidence>
<evidence type="ECO:0000313" key="5">
    <source>
        <dbReference type="RefSeq" id="XP_007949317.1"/>
    </source>
</evidence>
<protein>
    <submittedName>
        <fullName evidence="5">Probable ribonuclease 11</fullName>
    </submittedName>
</protein>
<reference evidence="5" key="1">
    <citation type="submission" date="2025-08" db="UniProtKB">
        <authorList>
            <consortium name="RefSeq"/>
        </authorList>
    </citation>
    <scope>IDENTIFICATION</scope>
</reference>
<dbReference type="SUPFAM" id="SSF54076">
    <property type="entry name" value="RNase A-like"/>
    <property type="match status" value="1"/>
</dbReference>
<proteinExistence type="inferred from homology"/>
<dbReference type="Gene3D" id="3.10.130.10">
    <property type="entry name" value="Ribonuclease A-like domain"/>
    <property type="match status" value="1"/>
</dbReference>
<dbReference type="Proteomes" id="UP000694850">
    <property type="component" value="Unplaced"/>
</dbReference>
<keyword evidence="4" id="KW-1185">Reference proteome</keyword>
<sequence length="199" mass="22253">MKTFSLLLLDLGLVLVGTTGSTVSIIEEEFLGEEMEYDTTKSGQEEQTIEVLMNLTLLGKNTGLSMSKDIIYSSLLTLERLQYNFTKENSQGNGKEHCNAMVVCRIVSEANGSCKLRNIFVHGSIEMIHGIHKFPNCKCALNLDMLRGNMVEPNRYESPERETTMCQLTAGKEFPRCQYHSVTSLTKMLTVLTGHSLMS</sequence>